<dbReference type="AlphaFoldDB" id="A0A0A2WR80"/>
<evidence type="ECO:0000313" key="3">
    <source>
        <dbReference type="Proteomes" id="UP000030364"/>
    </source>
</evidence>
<organism evidence="2 3">
    <name type="scientific">Thermus filiformis</name>
    <dbReference type="NCBI Taxonomy" id="276"/>
    <lineage>
        <taxon>Bacteria</taxon>
        <taxon>Thermotogati</taxon>
        <taxon>Deinococcota</taxon>
        <taxon>Deinococci</taxon>
        <taxon>Thermales</taxon>
        <taxon>Thermaceae</taxon>
        <taxon>Thermus</taxon>
    </lineage>
</organism>
<dbReference type="GO" id="GO:0016787">
    <property type="term" value="F:hydrolase activity"/>
    <property type="evidence" value="ECO:0007669"/>
    <property type="project" value="UniProtKB-KW"/>
</dbReference>
<dbReference type="GO" id="GO:0016020">
    <property type="term" value="C:membrane"/>
    <property type="evidence" value="ECO:0007669"/>
    <property type="project" value="TreeGrafter"/>
</dbReference>
<reference evidence="2 3" key="1">
    <citation type="journal article" date="2015" name="Genome Announc.">
        <title>Draft Genome Sequence of the Thermophile Thermus filiformis ATCC 43280, Producer of Carotenoid-(Di)glucoside-Branched Fatty Acid (Di)esters and Source of Hyperthermostable Enzymes of Biotechnological Interest.</title>
        <authorList>
            <person name="Mandelli F."/>
            <person name="Oliveira Ramires B."/>
            <person name="Couger M.B."/>
            <person name="Paixao D.A."/>
            <person name="Camilo C.M."/>
            <person name="Polikarpov I."/>
            <person name="Prade R."/>
            <person name="Riano-Pachon D.M."/>
            <person name="Squina F.M."/>
        </authorList>
    </citation>
    <scope>NUCLEOTIDE SEQUENCE [LARGE SCALE GENOMIC DNA]</scope>
    <source>
        <strain evidence="2 3">ATCC 43280</strain>
    </source>
</reference>
<feature type="domain" description="AB hydrolase-1" evidence="1">
    <location>
        <begin position="31"/>
        <end position="255"/>
    </location>
</feature>
<dbReference type="STRING" id="276.THFILI_11830"/>
<gene>
    <name evidence="2" type="ORF">THFILI_11830</name>
</gene>
<sequence>MTEKVRVSWALGDHEIEYRWVLEEAPAGRILVFLHEGLGSVSLWRDFPDRLCRALGVRGLVFSRWGYGASSPRRPWERWGPDFMHHQALDFLPNFFRALGVEPGRERLWFYGHSDGGSIALIYAAHYPEGLEGLVLAAPHVLVEEVTLESIRKARQAYLEGDLKPRLARHHQDPDSAFFGWCDAWLDPAFRTWDIRPLLPRVRVPVLAIQGYEDEYGTMLQIEEIARLAPRVELVKLHGCGHSPHRDQPEAVIEAVRQFFQAEGWARQDQG</sequence>
<dbReference type="OrthoDB" id="9805423at2"/>
<dbReference type="InterPro" id="IPR050266">
    <property type="entry name" value="AB_hydrolase_sf"/>
</dbReference>
<evidence type="ECO:0000313" key="2">
    <source>
        <dbReference type="EMBL" id="KGQ21257.1"/>
    </source>
</evidence>
<dbReference type="InterPro" id="IPR029058">
    <property type="entry name" value="AB_hydrolase_fold"/>
</dbReference>
<evidence type="ECO:0000259" key="1">
    <source>
        <dbReference type="Pfam" id="PF12697"/>
    </source>
</evidence>
<accession>A0A0A2WR80</accession>
<dbReference type="SUPFAM" id="SSF53474">
    <property type="entry name" value="alpha/beta-Hydrolases"/>
    <property type="match status" value="1"/>
</dbReference>
<comment type="caution">
    <text evidence="2">The sequence shown here is derived from an EMBL/GenBank/DDBJ whole genome shotgun (WGS) entry which is preliminary data.</text>
</comment>
<dbReference type="PANTHER" id="PTHR43798:SF33">
    <property type="entry name" value="HYDROLASE, PUTATIVE (AFU_ORTHOLOGUE AFUA_2G14860)-RELATED"/>
    <property type="match status" value="1"/>
</dbReference>
<dbReference type="EMBL" id="JPSL02000040">
    <property type="protein sequence ID" value="KGQ21257.1"/>
    <property type="molecule type" value="Genomic_DNA"/>
</dbReference>
<dbReference type="InterPro" id="IPR000073">
    <property type="entry name" value="AB_hydrolase_1"/>
</dbReference>
<dbReference type="Gene3D" id="3.40.50.1820">
    <property type="entry name" value="alpha/beta hydrolase"/>
    <property type="match status" value="1"/>
</dbReference>
<dbReference type="PATRIC" id="fig|276.5.peg.1942"/>
<keyword evidence="2" id="KW-0378">Hydrolase</keyword>
<protein>
    <submittedName>
        <fullName evidence="2">Alpha/beta hydrolase</fullName>
    </submittedName>
</protein>
<dbReference type="PANTHER" id="PTHR43798">
    <property type="entry name" value="MONOACYLGLYCEROL LIPASE"/>
    <property type="match status" value="1"/>
</dbReference>
<dbReference type="Pfam" id="PF12697">
    <property type="entry name" value="Abhydrolase_6"/>
    <property type="match status" value="1"/>
</dbReference>
<keyword evidence="3" id="KW-1185">Reference proteome</keyword>
<name>A0A0A2WR80_THEFI</name>
<dbReference type="Proteomes" id="UP000030364">
    <property type="component" value="Unassembled WGS sequence"/>
</dbReference>
<proteinExistence type="predicted"/>
<dbReference type="RefSeq" id="WP_038066443.1">
    <property type="nucleotide sequence ID" value="NZ_JPSL02000040.1"/>
</dbReference>